<dbReference type="FunCoup" id="A0A543B1R9">
    <property type="interactions" value="126"/>
</dbReference>
<proteinExistence type="inferred from homology"/>
<dbReference type="GO" id="GO:0005992">
    <property type="term" value="P:trehalose biosynthetic process"/>
    <property type="evidence" value="ECO:0007669"/>
    <property type="project" value="InterPro"/>
</dbReference>
<organism evidence="2 3">
    <name type="scientific">Stackebrandtia endophytica</name>
    <dbReference type="NCBI Taxonomy" id="1496996"/>
    <lineage>
        <taxon>Bacteria</taxon>
        <taxon>Bacillati</taxon>
        <taxon>Actinomycetota</taxon>
        <taxon>Actinomycetes</taxon>
        <taxon>Glycomycetales</taxon>
        <taxon>Glycomycetaceae</taxon>
        <taxon>Stackebrandtia</taxon>
    </lineage>
</organism>
<keyword evidence="3" id="KW-1185">Reference proteome</keyword>
<comment type="caution">
    <text evidence="2">The sequence shown here is derived from an EMBL/GenBank/DDBJ whole genome shotgun (WGS) entry which is preliminary data.</text>
</comment>
<dbReference type="EMBL" id="VFOW01000001">
    <property type="protein sequence ID" value="TQL78773.1"/>
    <property type="molecule type" value="Genomic_DNA"/>
</dbReference>
<protein>
    <submittedName>
        <fullName evidence="2">Trehalose 6-phosphate synthase</fullName>
    </submittedName>
</protein>
<evidence type="ECO:0000256" key="1">
    <source>
        <dbReference type="ARBA" id="ARBA00008799"/>
    </source>
</evidence>
<evidence type="ECO:0000313" key="2">
    <source>
        <dbReference type="EMBL" id="TQL78773.1"/>
    </source>
</evidence>
<dbReference type="GO" id="GO:0003825">
    <property type="term" value="F:alpha,alpha-trehalose-phosphate synthase (UDP-forming) activity"/>
    <property type="evidence" value="ECO:0007669"/>
    <property type="project" value="TreeGrafter"/>
</dbReference>
<dbReference type="PANTHER" id="PTHR10788">
    <property type="entry name" value="TREHALOSE-6-PHOSPHATE SYNTHASE"/>
    <property type="match status" value="1"/>
</dbReference>
<dbReference type="PANTHER" id="PTHR10788:SF106">
    <property type="entry name" value="BCDNA.GH08860"/>
    <property type="match status" value="1"/>
</dbReference>
<dbReference type="InParanoid" id="A0A543B1R9"/>
<gene>
    <name evidence="2" type="ORF">FB566_4367</name>
</gene>
<dbReference type="Proteomes" id="UP000317043">
    <property type="component" value="Unassembled WGS sequence"/>
</dbReference>
<reference evidence="2 3" key="1">
    <citation type="submission" date="2019-06" db="EMBL/GenBank/DDBJ databases">
        <title>Sequencing the genomes of 1000 actinobacteria strains.</title>
        <authorList>
            <person name="Klenk H.-P."/>
        </authorList>
    </citation>
    <scope>NUCLEOTIDE SEQUENCE [LARGE SCALE GENOMIC DNA]</scope>
    <source>
        <strain evidence="2 3">DSM 45928</strain>
    </source>
</reference>
<comment type="similarity">
    <text evidence="1">Belongs to the glycosyltransferase 20 family.</text>
</comment>
<sequence>MSDSTASSFVVVANRLPVDRITTPGSDGDTWRRSPGGLVTALHPVLQAEAGTWIGWAGGEGPAPSPFTLDGMRLSPVPLDADELRNYYEGFSNATLWPLYHDAVEQPAFHRHWWKSYEQVNARFAERAAAEAAPNALVWVQDYQLQLVPAMLRRLRPDLRIGFFLHIPFPPTELFMQLPRRLDILRGLLGADVVGFQSPGAAQNFLRLTRQLLGLKPRAHIVEAEDGRPVRAESYPISIDTASVEQIAASDVVANRAKELRAELGDPKTIILGVDRLDYTKGIEQRLKAFRELLSNGELSVPDTVMVQVATPSRERIEHYRALRRTVEREVGRINGDFGRVGIPAVHYLHQSYSREELAALYLIADVMTVTPLRDGMNLVAKEYVASRLNNDGALVLSEFAGAAADLKQAFQVNPHDLDALKSVLVAAVRSPLDEQRRRMRAMRRYLRGHDVKHWARGFLTALGAPETATAYDSDNIRETST</sequence>
<dbReference type="Pfam" id="PF00982">
    <property type="entry name" value="Glyco_transf_20"/>
    <property type="match status" value="1"/>
</dbReference>
<name>A0A543B1R9_9ACTN</name>
<evidence type="ECO:0000313" key="3">
    <source>
        <dbReference type="Proteomes" id="UP000317043"/>
    </source>
</evidence>
<dbReference type="AlphaFoldDB" id="A0A543B1R9"/>
<dbReference type="InterPro" id="IPR001830">
    <property type="entry name" value="Glyco_trans_20"/>
</dbReference>
<dbReference type="SUPFAM" id="SSF53756">
    <property type="entry name" value="UDP-Glycosyltransferase/glycogen phosphorylase"/>
    <property type="match status" value="1"/>
</dbReference>
<dbReference type="RefSeq" id="WP_142043579.1">
    <property type="nucleotide sequence ID" value="NZ_JBHTGS010000003.1"/>
</dbReference>
<dbReference type="CDD" id="cd03788">
    <property type="entry name" value="GT20_TPS"/>
    <property type="match status" value="1"/>
</dbReference>
<accession>A0A543B1R9</accession>
<dbReference type="OrthoDB" id="9761633at2"/>
<dbReference type="Gene3D" id="3.40.50.2000">
    <property type="entry name" value="Glycogen Phosphorylase B"/>
    <property type="match status" value="2"/>
</dbReference>